<organism evidence="3 4">
    <name type="scientific">Rufibacter quisquiliarum</name>
    <dbReference type="NCBI Taxonomy" id="1549639"/>
    <lineage>
        <taxon>Bacteria</taxon>
        <taxon>Pseudomonadati</taxon>
        <taxon>Bacteroidota</taxon>
        <taxon>Cytophagia</taxon>
        <taxon>Cytophagales</taxon>
        <taxon>Hymenobacteraceae</taxon>
        <taxon>Rufibacter</taxon>
    </lineage>
</organism>
<protein>
    <submittedName>
        <fullName evidence="3">TP901 family phage tail tape measure protein</fullName>
    </submittedName>
</protein>
<dbReference type="Pfam" id="PF10145">
    <property type="entry name" value="PhageMin_Tail"/>
    <property type="match status" value="1"/>
</dbReference>
<reference evidence="3 4" key="1">
    <citation type="submission" date="2020-08" db="EMBL/GenBank/DDBJ databases">
        <title>Genomic Encyclopedia of Type Strains, Phase IV (KMG-IV): sequencing the most valuable type-strain genomes for metagenomic binning, comparative biology and taxonomic classification.</title>
        <authorList>
            <person name="Goeker M."/>
        </authorList>
    </citation>
    <scope>NUCLEOTIDE SEQUENCE [LARGE SCALE GENOMIC DNA]</scope>
    <source>
        <strain evidence="3 4">DSM 29854</strain>
    </source>
</reference>
<accession>A0A839GFB2</accession>
<sequence length="1309" mass="144035">MSNPIKIVGPDGLIDAVGKEEIAELVKSLRSLRSESKKLEQVVSGFTAYTDNMKKLLEVGAKLKEQGNPLSPLTDGAKITALERQVDKLTKAFNENKEAAEGQKKLLDLTKASVNELEAESRSLIRQYKALDPSIEANRTQMAGLVADLNKTRTATDALLAPLKKTRHEVEVVERSYNALTAQNKKLWAEIRKMPDAFDLQTGALNRNNKEAVEYAETIARNTEALKNFDKALGSNFRNVGNYPTLMDRVSAALNGTSGAFDGLGQNATSSLKGFAVQTAAAYLGLQALADAAVQAGKFIFDANVQISDSQADVRKTTGLAADEVERLADRLSRRDSRTSLVEQLEIAKIGGQLGIAKEQIYDFTDAIDVAVVALGDDFQGGAEQVATELGKIEGVFRVAEKTGTDFSTSLINIGSVLNEVGAQGKATAPFLTDVALRVGAVTSNAGIGLPDVIAYAATLEGLGYSAEVSGTALNNLIGKMAANSKSFYKIASFADTNLELQEFVDLINNDANAALQLFLKGLNAGGDTTTEFSSLLADLKIEGANARAVITSLAKNTDEFNRYQEIANKQLATGTSLAAEFAVKNNNLAGSWEKLKNNIFNSATGAGIKEFFKGGIDGVNALIAAFRGVDKSQEQAAKSTFLSARANQELASSSQKLLDEYEALARDGVEPSKEEKKKLDIIVLKLRDSFGESVVSINKETGALALNKEAVKEAIKQKLLLANQTASTLALELNATDDQIKQAKVRKKALEDEAVTRADIAEEARKQVGLGREYSRQRDEEFREMANQTSKTQFKARQEQEKINALEEKRAVTLARLNELGFKASDIQKLFAGESKKAADVAENAARKVGGLTEEEIAALEAANKARYELERSRLERQASIFEELSKDEELSENERNQNLRRAAEVRLRIVGLEKAYLLSNTKLLNDERVRITEEGTDKVRQIERKLYQDLRMQELNTITPQVDLDTLQKGLQTTVDLQKQADAAIVDSMNKTYQANKQNLEKQGTDYQEYVDRIQKEEERRRELIRMGFEFGQTLGDAYFQIETDRLASETESYQNQKQRELDLVGDNAEARAAIEEKYQNIERQQRIKSAKLEREMALFNIGIRAAEGVLSVLSTGGGTYYADLGISAGLLTSFILATAGIQAAAVLAQPLPQFFKGVENFRGGWAEVAERGPELVQEGDRYRIVPKRSIQFLQPGANVYTATETKQMLGESYIDKVGHLRMNEEAMGSAQTRLDQAERAKVQYETHIIRQENAEILFALSKIRRAIEKQPMRVEHLSAGELKEYIIREGRKMEINNAMRRPNGIL</sequence>
<proteinExistence type="predicted"/>
<name>A0A839GFB2_9BACT</name>
<comment type="caution">
    <text evidence="3">The sequence shown here is derived from an EMBL/GenBank/DDBJ whole genome shotgun (WGS) entry which is preliminary data.</text>
</comment>
<feature type="domain" description="Phage tail tape measure protein" evidence="2">
    <location>
        <begin position="329"/>
        <end position="498"/>
    </location>
</feature>
<dbReference type="RefSeq" id="WP_182513585.1">
    <property type="nucleotide sequence ID" value="NZ_JACJIQ010000012.1"/>
</dbReference>
<feature type="coiled-coil region" evidence="1">
    <location>
        <begin position="999"/>
        <end position="1029"/>
    </location>
</feature>
<dbReference type="PANTHER" id="PTHR43941:SF1">
    <property type="entry name" value="STRUCTURAL MAINTENANCE OF CHROMOSOMES PROTEIN 2"/>
    <property type="match status" value="1"/>
</dbReference>
<dbReference type="GO" id="GO:0003682">
    <property type="term" value="F:chromatin binding"/>
    <property type="evidence" value="ECO:0007669"/>
    <property type="project" value="TreeGrafter"/>
</dbReference>
<dbReference type="EMBL" id="JACJIQ010000012">
    <property type="protein sequence ID" value="MBA9078324.1"/>
    <property type="molecule type" value="Genomic_DNA"/>
</dbReference>
<evidence type="ECO:0000313" key="4">
    <source>
        <dbReference type="Proteomes" id="UP000563094"/>
    </source>
</evidence>
<dbReference type="GO" id="GO:0000796">
    <property type="term" value="C:condensin complex"/>
    <property type="evidence" value="ECO:0007669"/>
    <property type="project" value="TreeGrafter"/>
</dbReference>
<gene>
    <name evidence="3" type="ORF">FHS90_003050</name>
</gene>
<evidence type="ECO:0000256" key="1">
    <source>
        <dbReference type="SAM" id="Coils"/>
    </source>
</evidence>
<dbReference type="Proteomes" id="UP000563094">
    <property type="component" value="Unassembled WGS sequence"/>
</dbReference>
<evidence type="ECO:0000259" key="2">
    <source>
        <dbReference type="Pfam" id="PF10145"/>
    </source>
</evidence>
<dbReference type="GO" id="GO:0000793">
    <property type="term" value="C:condensed chromosome"/>
    <property type="evidence" value="ECO:0007669"/>
    <property type="project" value="TreeGrafter"/>
</dbReference>
<feature type="coiled-coil region" evidence="1">
    <location>
        <begin position="859"/>
        <end position="886"/>
    </location>
</feature>
<dbReference type="NCBIfam" id="TIGR01760">
    <property type="entry name" value="tape_meas_TP901"/>
    <property type="match status" value="1"/>
</dbReference>
<keyword evidence="4" id="KW-1185">Reference proteome</keyword>
<dbReference type="InterPro" id="IPR010090">
    <property type="entry name" value="Phage_tape_meas"/>
</dbReference>
<dbReference type="GO" id="GO:0000785">
    <property type="term" value="C:chromatin"/>
    <property type="evidence" value="ECO:0007669"/>
    <property type="project" value="TreeGrafter"/>
</dbReference>
<dbReference type="PANTHER" id="PTHR43941">
    <property type="entry name" value="STRUCTURAL MAINTENANCE OF CHROMOSOMES PROTEIN 2"/>
    <property type="match status" value="1"/>
</dbReference>
<feature type="coiled-coil region" evidence="1">
    <location>
        <begin position="79"/>
        <end position="127"/>
    </location>
</feature>
<feature type="coiled-coil region" evidence="1">
    <location>
        <begin position="1223"/>
        <end position="1257"/>
    </location>
</feature>
<evidence type="ECO:0000313" key="3">
    <source>
        <dbReference type="EMBL" id="MBA9078324.1"/>
    </source>
</evidence>
<keyword evidence="1" id="KW-0175">Coiled coil</keyword>